<evidence type="ECO:0000313" key="3">
    <source>
        <dbReference type="Proteomes" id="UP000063699"/>
    </source>
</evidence>
<keyword evidence="2" id="KW-0808">Transferase</keyword>
<gene>
    <name evidence="2" type="ORF">AOZ06_18410</name>
</gene>
<accession>A0A0N9IEI0</accession>
<dbReference type="GO" id="GO:0008168">
    <property type="term" value="F:methyltransferase activity"/>
    <property type="evidence" value="ECO:0007669"/>
    <property type="project" value="UniProtKB-KW"/>
</dbReference>
<dbReference type="Proteomes" id="UP000063699">
    <property type="component" value="Chromosome"/>
</dbReference>
<dbReference type="CDD" id="cd02440">
    <property type="entry name" value="AdoMet_MTases"/>
    <property type="match status" value="1"/>
</dbReference>
<dbReference type="OrthoDB" id="1490595at2"/>
<dbReference type="KEGG" id="kphy:AOZ06_18410"/>
<reference evidence="2 3" key="1">
    <citation type="submission" date="2015-07" db="EMBL/GenBank/DDBJ databases">
        <title>Genome sequencing of Kibdelosporangium phytohabitans.</title>
        <authorList>
            <person name="Qin S."/>
            <person name="Xing K."/>
        </authorList>
    </citation>
    <scope>NUCLEOTIDE SEQUENCE [LARGE SCALE GENOMIC DNA]</scope>
    <source>
        <strain evidence="2 3">KLBMP1111</strain>
    </source>
</reference>
<dbReference type="AlphaFoldDB" id="A0A0N9IEI0"/>
<evidence type="ECO:0000313" key="2">
    <source>
        <dbReference type="EMBL" id="ALG14872.1"/>
    </source>
</evidence>
<dbReference type="EMBL" id="CP012752">
    <property type="protein sequence ID" value="ALG14872.1"/>
    <property type="molecule type" value="Genomic_DNA"/>
</dbReference>
<dbReference type="GO" id="GO:0032259">
    <property type="term" value="P:methylation"/>
    <property type="evidence" value="ECO:0007669"/>
    <property type="project" value="UniProtKB-KW"/>
</dbReference>
<organism evidence="2 3">
    <name type="scientific">Kibdelosporangium phytohabitans</name>
    <dbReference type="NCBI Taxonomy" id="860235"/>
    <lineage>
        <taxon>Bacteria</taxon>
        <taxon>Bacillati</taxon>
        <taxon>Actinomycetota</taxon>
        <taxon>Actinomycetes</taxon>
        <taxon>Pseudonocardiales</taxon>
        <taxon>Pseudonocardiaceae</taxon>
        <taxon>Kibdelosporangium</taxon>
    </lineage>
</organism>
<name>A0A0N9IEI0_9PSEU</name>
<dbReference type="Pfam" id="PF13649">
    <property type="entry name" value="Methyltransf_25"/>
    <property type="match status" value="1"/>
</dbReference>
<dbReference type="Gene3D" id="3.40.50.150">
    <property type="entry name" value="Vaccinia Virus protein VP39"/>
    <property type="match status" value="1"/>
</dbReference>
<feature type="domain" description="Methyltransferase" evidence="1">
    <location>
        <begin position="43"/>
        <end position="137"/>
    </location>
</feature>
<dbReference type="InterPro" id="IPR041698">
    <property type="entry name" value="Methyltransf_25"/>
</dbReference>
<dbReference type="SUPFAM" id="SSF53335">
    <property type="entry name" value="S-adenosyl-L-methionine-dependent methyltransferases"/>
    <property type="match status" value="1"/>
</dbReference>
<dbReference type="STRING" id="860235.AOZ06_18410"/>
<keyword evidence="2" id="KW-0489">Methyltransferase</keyword>
<evidence type="ECO:0000259" key="1">
    <source>
        <dbReference type="Pfam" id="PF13649"/>
    </source>
</evidence>
<proteinExistence type="predicted"/>
<protein>
    <submittedName>
        <fullName evidence="2">Methyltransferase type 11</fullName>
    </submittedName>
</protein>
<dbReference type="InterPro" id="IPR029063">
    <property type="entry name" value="SAM-dependent_MTases_sf"/>
</dbReference>
<keyword evidence="3" id="KW-1185">Reference proteome</keyword>
<sequence>MDWVREFYSKTGSWWARADARVTDRDHRRVRLLREHGVESGDVLELGSGYGATAVATAKAGYFVTAVEISDRAHQAGELAGDVAPGSLTVHNADFYEIALPGKFDVVCYWNGFGIGSDADQRRLLVRVAEEWLRPGGVALIDVFNPFVWASWDGDEEHLTPDPAAGYDHDLREVTRFDPVTCTATDTWWETSNPAEPISQTLRCYTPADLSLLLTGTGLTLTSIVVGDQAFSPSPQPGLGALLRDNHEYLAVLRHDG</sequence>